<protein>
    <submittedName>
        <fullName evidence="1">Uncharacterized protein</fullName>
    </submittedName>
</protein>
<organism evidence="1 2">
    <name type="scientific">Blepharisma stoltei</name>
    <dbReference type="NCBI Taxonomy" id="1481888"/>
    <lineage>
        <taxon>Eukaryota</taxon>
        <taxon>Sar</taxon>
        <taxon>Alveolata</taxon>
        <taxon>Ciliophora</taxon>
        <taxon>Postciliodesmatophora</taxon>
        <taxon>Heterotrichea</taxon>
        <taxon>Heterotrichida</taxon>
        <taxon>Blepharismidae</taxon>
        <taxon>Blepharisma</taxon>
    </lineage>
</organism>
<evidence type="ECO:0000313" key="2">
    <source>
        <dbReference type="Proteomes" id="UP001162131"/>
    </source>
</evidence>
<gene>
    <name evidence="1" type="ORF">BSTOLATCC_MIC65279</name>
</gene>
<keyword evidence="2" id="KW-1185">Reference proteome</keyword>
<dbReference type="EMBL" id="CAJZBQ010000063">
    <property type="protein sequence ID" value="CAG9335968.1"/>
    <property type="molecule type" value="Genomic_DNA"/>
</dbReference>
<comment type="caution">
    <text evidence="1">The sequence shown here is derived from an EMBL/GenBank/DDBJ whole genome shotgun (WGS) entry which is preliminary data.</text>
</comment>
<name>A0AAU9KD65_9CILI</name>
<sequence>MNIKLTKMIMQSNSEMPLQILFLLSKPYPPIRARSMACKPILYALVVLIQKAFQNGIKWLLKALALWKNSSSLKRNIS</sequence>
<dbReference type="Proteomes" id="UP001162131">
    <property type="component" value="Unassembled WGS sequence"/>
</dbReference>
<proteinExistence type="predicted"/>
<reference evidence="1" key="1">
    <citation type="submission" date="2021-09" db="EMBL/GenBank/DDBJ databases">
        <authorList>
            <consortium name="AG Swart"/>
            <person name="Singh M."/>
            <person name="Singh A."/>
            <person name="Seah K."/>
            <person name="Emmerich C."/>
        </authorList>
    </citation>
    <scope>NUCLEOTIDE SEQUENCE</scope>
    <source>
        <strain evidence="1">ATCC30299</strain>
    </source>
</reference>
<dbReference type="AlphaFoldDB" id="A0AAU9KD65"/>
<evidence type="ECO:0000313" key="1">
    <source>
        <dbReference type="EMBL" id="CAG9335968.1"/>
    </source>
</evidence>
<accession>A0AAU9KD65</accession>